<organism evidence="11">
    <name type="scientific">Culicoides sonorensis</name>
    <name type="common">Biting midge</name>
    <dbReference type="NCBI Taxonomy" id="179676"/>
    <lineage>
        <taxon>Eukaryota</taxon>
        <taxon>Metazoa</taxon>
        <taxon>Ecdysozoa</taxon>
        <taxon>Arthropoda</taxon>
        <taxon>Hexapoda</taxon>
        <taxon>Insecta</taxon>
        <taxon>Pterygota</taxon>
        <taxon>Neoptera</taxon>
        <taxon>Endopterygota</taxon>
        <taxon>Diptera</taxon>
        <taxon>Nematocera</taxon>
        <taxon>Chironomoidea</taxon>
        <taxon>Ceratopogonidae</taxon>
        <taxon>Ceratopogoninae</taxon>
        <taxon>Culicoides</taxon>
        <taxon>Monoculicoides</taxon>
    </lineage>
</organism>
<evidence type="ECO:0000256" key="5">
    <source>
        <dbReference type="ARBA" id="ARBA00022989"/>
    </source>
</evidence>
<dbReference type="PRINTS" id="PR00237">
    <property type="entry name" value="GPCRRHODOPSN"/>
</dbReference>
<dbReference type="SMART" id="SM01381">
    <property type="entry name" value="7TM_GPCR_Srsx"/>
    <property type="match status" value="1"/>
</dbReference>
<accession>A0A336LUR7</accession>
<evidence type="ECO:0000256" key="7">
    <source>
        <dbReference type="ARBA" id="ARBA00023170"/>
    </source>
</evidence>
<dbReference type="CDD" id="cd14993">
    <property type="entry name" value="7tmA_CCKR-like"/>
    <property type="match status" value="1"/>
</dbReference>
<feature type="transmembrane region" description="Helical" evidence="9">
    <location>
        <begin position="267"/>
        <end position="292"/>
    </location>
</feature>
<dbReference type="InterPro" id="IPR000276">
    <property type="entry name" value="GPCR_Rhodpsn"/>
</dbReference>
<evidence type="ECO:0000256" key="9">
    <source>
        <dbReference type="SAM" id="Phobius"/>
    </source>
</evidence>
<feature type="transmembrane region" description="Helical" evidence="9">
    <location>
        <begin position="166"/>
        <end position="189"/>
    </location>
</feature>
<dbReference type="PANTHER" id="PTHR24241">
    <property type="entry name" value="NEUROPEPTIDE RECEPTOR-RELATED G-PROTEIN COUPLED RECEPTOR"/>
    <property type="match status" value="1"/>
</dbReference>
<keyword evidence="4 9" id="KW-0812">Transmembrane</keyword>
<feature type="transmembrane region" description="Helical" evidence="9">
    <location>
        <begin position="72"/>
        <end position="97"/>
    </location>
</feature>
<protein>
    <submittedName>
        <fullName evidence="11">CSON001453 protein</fullName>
    </submittedName>
</protein>
<keyword evidence="7" id="KW-0675">Receptor</keyword>
<dbReference type="GO" id="GO:0004930">
    <property type="term" value="F:G protein-coupled receptor activity"/>
    <property type="evidence" value="ECO:0007669"/>
    <property type="project" value="InterPro"/>
</dbReference>
<gene>
    <name evidence="11" type="primary">CSON001453</name>
</gene>
<comment type="subcellular location">
    <subcellularLocation>
        <location evidence="1">Cell membrane</location>
        <topology evidence="1">Multi-pass membrane protein</topology>
    </subcellularLocation>
</comment>
<dbReference type="OMA" id="SSHYHPH"/>
<dbReference type="InterPro" id="IPR017452">
    <property type="entry name" value="GPCR_Rhodpsn_7TM"/>
</dbReference>
<sequence>MEISSEILNIENMMVQKVTSGPILNYIGNINAEVLPYNSEDFTLQIQKIRNNITFNNTGDELFYRHSSTMTIVFCIAYFIVFIVGLIGNSLVIAVVFRAPRMRTVTNFFIVNLALADILVIIFCLPATLMSNIFVPYRKPLRNETVWFLAIWWPLKLQVTKRRARFIIFTIWVIALTSTIPWALFFQLVSVPELPPEVMVCLEIWPEGLNGTFYFLTANLISCYLLPMALISVCYILIWIKVWTRSIPGDSKDAQMERMQQKSKIKVIKMLVIVIILFVLSWLPLYVIFARIKLGGPLTEREEELIGMITPIAQWLGSSNSCINPILYAFFNKKYRRGFAAIVRSKKCCGRLGYYETVAIASSSASTRKSSHYHNNQNSVRRPPYSPSLKSEPTKDQYNIKHSTVTKQDSNLSRQMLIKQDSCSSRQDNQLNRHVFKKHYSSDSQYSNNSCQMLIKQESNGSKSILSNQDSLISYIEPRKSEEPHLIKSEKDIDSFNILSNTKQATYPNIKRDILCKQDIKVSYVENVKNRLSLFNQDVSSTPSKRHHLLKQDSVVSFEDENPKRRQLVKQDSIISFSDSSRYFINKQDSFSSISTTSILKKTDSRGSSSASPVRKTIGFFPD</sequence>
<keyword evidence="6 9" id="KW-0472">Membrane</keyword>
<reference evidence="11" key="1">
    <citation type="submission" date="2018-07" db="EMBL/GenBank/DDBJ databases">
        <authorList>
            <person name="Quirk P.G."/>
            <person name="Krulwich T.A."/>
        </authorList>
    </citation>
    <scope>NUCLEOTIDE SEQUENCE</scope>
</reference>
<feature type="transmembrane region" description="Helical" evidence="9">
    <location>
        <begin position="213"/>
        <end position="238"/>
    </location>
</feature>
<evidence type="ECO:0000313" key="11">
    <source>
        <dbReference type="EMBL" id="SSX20423.1"/>
    </source>
</evidence>
<dbReference type="Pfam" id="PF00001">
    <property type="entry name" value="7tm_1"/>
    <property type="match status" value="2"/>
</dbReference>
<name>A0A336LUR7_CULSO</name>
<feature type="domain" description="G-protein coupled receptors family 1 profile" evidence="10">
    <location>
        <begin position="88"/>
        <end position="328"/>
    </location>
</feature>
<evidence type="ECO:0000256" key="3">
    <source>
        <dbReference type="ARBA" id="ARBA00022475"/>
    </source>
</evidence>
<evidence type="ECO:0000256" key="6">
    <source>
        <dbReference type="ARBA" id="ARBA00023136"/>
    </source>
</evidence>
<dbReference type="SUPFAM" id="SSF81321">
    <property type="entry name" value="Family A G protein-coupled receptor-like"/>
    <property type="match status" value="1"/>
</dbReference>
<dbReference type="GO" id="GO:0042277">
    <property type="term" value="F:peptide binding"/>
    <property type="evidence" value="ECO:0007669"/>
    <property type="project" value="TreeGrafter"/>
</dbReference>
<feature type="region of interest" description="Disordered" evidence="8">
    <location>
        <begin position="369"/>
        <end position="398"/>
    </location>
</feature>
<dbReference type="GO" id="GO:0005886">
    <property type="term" value="C:plasma membrane"/>
    <property type="evidence" value="ECO:0007669"/>
    <property type="project" value="UniProtKB-SubCell"/>
</dbReference>
<feature type="transmembrane region" description="Helical" evidence="9">
    <location>
        <begin position="109"/>
        <end position="135"/>
    </location>
</feature>
<keyword evidence="3" id="KW-1003">Cell membrane</keyword>
<dbReference type="PROSITE" id="PS50262">
    <property type="entry name" value="G_PROTEIN_RECEP_F1_2"/>
    <property type="match status" value="1"/>
</dbReference>
<evidence type="ECO:0000256" key="2">
    <source>
        <dbReference type="ARBA" id="ARBA00010663"/>
    </source>
</evidence>
<keyword evidence="5 9" id="KW-1133">Transmembrane helix</keyword>
<dbReference type="EMBL" id="UFQT01000121">
    <property type="protein sequence ID" value="SSX20423.1"/>
    <property type="molecule type" value="Genomic_DNA"/>
</dbReference>
<dbReference type="VEuPathDB" id="VectorBase:CSON001453"/>
<evidence type="ECO:0000256" key="1">
    <source>
        <dbReference type="ARBA" id="ARBA00004651"/>
    </source>
</evidence>
<dbReference type="Gene3D" id="1.20.1070.10">
    <property type="entry name" value="Rhodopsin 7-helix transmembrane proteins"/>
    <property type="match status" value="1"/>
</dbReference>
<comment type="similarity">
    <text evidence="2">Belongs to the G-protein coupled receptor 1 family.</text>
</comment>
<evidence type="ECO:0000256" key="8">
    <source>
        <dbReference type="SAM" id="MobiDB-lite"/>
    </source>
</evidence>
<proteinExistence type="inferred from homology"/>
<dbReference type="GO" id="GO:0032870">
    <property type="term" value="P:cellular response to hormone stimulus"/>
    <property type="evidence" value="ECO:0007669"/>
    <property type="project" value="TreeGrafter"/>
</dbReference>
<dbReference type="AlphaFoldDB" id="A0A336LUR7"/>
<evidence type="ECO:0000256" key="4">
    <source>
        <dbReference type="ARBA" id="ARBA00022692"/>
    </source>
</evidence>
<dbReference type="PANTHER" id="PTHR24241:SF76">
    <property type="entry name" value="NEUROPEPTIDE SIFAMIDE RECEPTOR"/>
    <property type="match status" value="1"/>
</dbReference>
<evidence type="ECO:0000259" key="10">
    <source>
        <dbReference type="PROSITE" id="PS50262"/>
    </source>
</evidence>